<dbReference type="InterPro" id="IPR046807">
    <property type="entry name" value="Tra1_central"/>
</dbReference>
<dbReference type="OrthoDB" id="5570127at2759"/>
<evidence type="ECO:0000313" key="2">
    <source>
        <dbReference type="Proteomes" id="UP000770661"/>
    </source>
</evidence>
<gene>
    <name evidence="1" type="primary">Trrap</name>
    <name evidence="1" type="ORF">GWK47_045449</name>
</gene>
<dbReference type="AlphaFoldDB" id="A0A8J4Y859"/>
<dbReference type="InterPro" id="IPR011989">
    <property type="entry name" value="ARM-like"/>
</dbReference>
<dbReference type="InterPro" id="IPR050517">
    <property type="entry name" value="DDR_Repair_Kinase"/>
</dbReference>
<name>A0A8J4Y859_CHIOP</name>
<evidence type="ECO:0000313" key="1">
    <source>
        <dbReference type="EMBL" id="KAG0721918.1"/>
    </source>
</evidence>
<dbReference type="GO" id="GO:0000124">
    <property type="term" value="C:SAGA complex"/>
    <property type="evidence" value="ECO:0007669"/>
    <property type="project" value="TreeGrafter"/>
</dbReference>
<dbReference type="GO" id="GO:0006355">
    <property type="term" value="P:regulation of DNA-templated transcription"/>
    <property type="evidence" value="ECO:0007669"/>
    <property type="project" value="TreeGrafter"/>
</dbReference>
<organism evidence="1 2">
    <name type="scientific">Chionoecetes opilio</name>
    <name type="common">Atlantic snow crab</name>
    <name type="synonym">Cancer opilio</name>
    <dbReference type="NCBI Taxonomy" id="41210"/>
    <lineage>
        <taxon>Eukaryota</taxon>
        <taxon>Metazoa</taxon>
        <taxon>Ecdysozoa</taxon>
        <taxon>Arthropoda</taxon>
        <taxon>Crustacea</taxon>
        <taxon>Multicrustacea</taxon>
        <taxon>Malacostraca</taxon>
        <taxon>Eumalacostraca</taxon>
        <taxon>Eucarida</taxon>
        <taxon>Decapoda</taxon>
        <taxon>Pleocyemata</taxon>
        <taxon>Brachyura</taxon>
        <taxon>Eubrachyura</taxon>
        <taxon>Majoidea</taxon>
        <taxon>Majidae</taxon>
        <taxon>Chionoecetes</taxon>
    </lineage>
</organism>
<comment type="caution">
    <text evidence="1">The sequence shown here is derived from an EMBL/GenBank/DDBJ whole genome shotgun (WGS) entry which is preliminary data.</text>
</comment>
<dbReference type="Gene3D" id="1.25.10.10">
    <property type="entry name" value="Leucine-rich Repeat Variant"/>
    <property type="match status" value="1"/>
</dbReference>
<dbReference type="PANTHER" id="PTHR11139">
    <property type="entry name" value="ATAXIA TELANGIECTASIA MUTATED ATM -RELATED"/>
    <property type="match status" value="1"/>
</dbReference>
<dbReference type="GO" id="GO:0006281">
    <property type="term" value="P:DNA repair"/>
    <property type="evidence" value="ECO:0007669"/>
    <property type="project" value="TreeGrafter"/>
</dbReference>
<sequence>MGPGGGAHASQDPVAQMNTFRSYVSMLADSGSKDENKLKAAQALSEDLEAIVASPQYPAFLEHAMKIFIKILSEGDPLFISEYNIQQLRKLILEMIHRLPSNEQLKVYLRQILSLMFRLLETDNEENVMVCLRIIIELHKTFRPQFSPEIQQFLQFVKNMYRDLPNHMSKIFERPAAIRVSDLSEVNVDALLKETFTITPIHTEKKLPDGTSITYNLIPRAVLSLKVLTELPIIVVLMFQLYKQQVYQDVADFIPLIMNTIILQPYPQHRDHESFNKEVFVDLIAAQIKTLSFLAYILKIYQDVVAQHSAKLVSGMLTLLALCPNEVAHLRKELLIATKHILALELRNRFVPHIDKLFDESLLFGRGWTAHETLRPLAYSTLADLVHHVRQQLDMGALTRAVHLFSKNIHDETLPTSIQTMSCKLLLNLVDCIRTRSDSTHEPGAGRDLLIRMLHVFVNKFKTIAQLQLPYLKNKQQGHSTAVSGSSSGATVQEDRKEDVKIAIIENESKDKETQRIGFPPNVTVNYSVSDCRALVKTLVCGVKTITWGCASCKSAVDSALTLSKSFHPKETLVFIRLVKWAMQALDIYTLNAPSSQQQASQKGQVPQTVRSKEEKEVLEHFAGVFIMMNPSTFREIFSTTIDYVVERIYHNMALQIVANSFLANSTTSPIFATILVEYLLGHMEEMGTSMDRSNLYLKLFKLVFGSVSLFAAENEQMLKPHLHQIVNRSMELAMSAKDPYNYFLLLRALFRSIGGGSHDLLYQEFPATAADPPARPQ</sequence>
<proteinExistence type="predicted"/>
<dbReference type="GO" id="GO:0005634">
    <property type="term" value="C:nucleus"/>
    <property type="evidence" value="ECO:0007669"/>
    <property type="project" value="TreeGrafter"/>
</dbReference>
<dbReference type="GO" id="GO:0035267">
    <property type="term" value="C:NuA4 histone acetyltransferase complex"/>
    <property type="evidence" value="ECO:0007669"/>
    <property type="project" value="TreeGrafter"/>
</dbReference>
<accession>A0A8J4Y859</accession>
<reference evidence="1" key="1">
    <citation type="submission" date="2020-07" db="EMBL/GenBank/DDBJ databases">
        <title>The High-quality genome of the commercially important snow crab, Chionoecetes opilio.</title>
        <authorList>
            <person name="Jeong J.-H."/>
            <person name="Ryu S."/>
        </authorList>
    </citation>
    <scope>NUCLEOTIDE SEQUENCE</scope>
    <source>
        <strain evidence="1">MADBK_172401_WGS</strain>
        <tissue evidence="1">Digestive gland</tissue>
    </source>
</reference>
<dbReference type="EMBL" id="JACEEZ010010276">
    <property type="protein sequence ID" value="KAG0721918.1"/>
    <property type="molecule type" value="Genomic_DNA"/>
</dbReference>
<dbReference type="Pfam" id="PF20175">
    <property type="entry name" value="Tra1_central"/>
    <property type="match status" value="1"/>
</dbReference>
<dbReference type="Proteomes" id="UP000770661">
    <property type="component" value="Unassembled WGS sequence"/>
</dbReference>
<protein>
    <submittedName>
        <fullName evidence="1">Transcription-associated protein 1</fullName>
    </submittedName>
</protein>
<keyword evidence="2" id="KW-1185">Reference proteome</keyword>
<dbReference type="SUPFAM" id="SSF48371">
    <property type="entry name" value="ARM repeat"/>
    <property type="match status" value="1"/>
</dbReference>
<dbReference type="PANTHER" id="PTHR11139:SF1">
    <property type="entry name" value="TRANSFORMATION_TRANSCRIPTION DOMAIN-ASSOCIATED PROTEIN"/>
    <property type="match status" value="1"/>
</dbReference>
<dbReference type="InterPro" id="IPR016024">
    <property type="entry name" value="ARM-type_fold"/>
</dbReference>